<dbReference type="InterPro" id="IPR006683">
    <property type="entry name" value="Thioestr_dom"/>
</dbReference>
<protein>
    <recommendedName>
        <fullName evidence="2">Thioesterase domain-containing protein</fullName>
    </recommendedName>
</protein>
<proteinExistence type="predicted"/>
<dbReference type="EMBL" id="QJNS01000013">
    <property type="protein sequence ID" value="RYO94007.1"/>
    <property type="molecule type" value="Genomic_DNA"/>
</dbReference>
<organism evidence="3 4">
    <name type="scientific">Monosporascus cannonballus</name>
    <dbReference type="NCBI Taxonomy" id="155416"/>
    <lineage>
        <taxon>Eukaryota</taxon>
        <taxon>Fungi</taxon>
        <taxon>Dikarya</taxon>
        <taxon>Ascomycota</taxon>
        <taxon>Pezizomycotina</taxon>
        <taxon>Sordariomycetes</taxon>
        <taxon>Xylariomycetidae</taxon>
        <taxon>Xylariales</taxon>
        <taxon>Xylariales incertae sedis</taxon>
        <taxon>Monosporascus</taxon>
    </lineage>
</organism>
<accession>A0ABY0HIQ6</accession>
<dbReference type="Pfam" id="PF03061">
    <property type="entry name" value="4HBT"/>
    <property type="match status" value="1"/>
</dbReference>
<name>A0ABY0HIQ6_9PEZI</name>
<evidence type="ECO:0000313" key="4">
    <source>
        <dbReference type="Proteomes" id="UP000294003"/>
    </source>
</evidence>
<feature type="region of interest" description="Disordered" evidence="1">
    <location>
        <begin position="25"/>
        <end position="49"/>
    </location>
</feature>
<gene>
    <name evidence="3" type="ORF">DL762_000755</name>
</gene>
<dbReference type="CDD" id="cd03443">
    <property type="entry name" value="PaaI_thioesterase"/>
    <property type="match status" value="1"/>
</dbReference>
<reference evidence="3 4" key="1">
    <citation type="submission" date="2018-06" db="EMBL/GenBank/DDBJ databases">
        <title>Complete Genomes of Monosporascus.</title>
        <authorList>
            <person name="Robinson A.J."/>
            <person name="Natvig D.O."/>
        </authorList>
    </citation>
    <scope>NUCLEOTIDE SEQUENCE [LARGE SCALE GENOMIC DNA]</scope>
    <source>
        <strain evidence="3 4">CBS 609.92</strain>
    </source>
</reference>
<dbReference type="PANTHER" id="PTHR47260">
    <property type="entry name" value="UPF0644 PROTEIN PB2B4.06"/>
    <property type="match status" value="1"/>
</dbReference>
<evidence type="ECO:0000256" key="1">
    <source>
        <dbReference type="SAM" id="MobiDB-lite"/>
    </source>
</evidence>
<sequence length="231" mass="25643">MFDSRPEVLQGDAYVTCKLSTTQYEESRSENQVQVRANPPTKMKSPKEPAQGDLKFFTEIPWCAKHLSRPDTTIWIPYWKRKDAPPQTNLLFTRSLNTPDTLPAVVACYQKQAQDDALVDELKAFVALGEGVGGFPGVLHGGVTMAVFDEVLGMIVDLNHERGVLDDMFMTAYLNTSFVRPVPVPGTVLVTAKLVELGERKMLVAGAMQDENETELANAEALFVRVRAEKL</sequence>
<evidence type="ECO:0000259" key="2">
    <source>
        <dbReference type="Pfam" id="PF03061"/>
    </source>
</evidence>
<dbReference type="InterPro" id="IPR029069">
    <property type="entry name" value="HotDog_dom_sf"/>
</dbReference>
<keyword evidence="4" id="KW-1185">Reference proteome</keyword>
<dbReference type="Proteomes" id="UP000294003">
    <property type="component" value="Unassembled WGS sequence"/>
</dbReference>
<dbReference type="SUPFAM" id="SSF54637">
    <property type="entry name" value="Thioesterase/thiol ester dehydrase-isomerase"/>
    <property type="match status" value="1"/>
</dbReference>
<feature type="compositionally biased region" description="Polar residues" evidence="1">
    <location>
        <begin position="25"/>
        <end position="35"/>
    </location>
</feature>
<feature type="domain" description="Thioesterase" evidence="2">
    <location>
        <begin position="137"/>
        <end position="216"/>
    </location>
</feature>
<dbReference type="PANTHER" id="PTHR47260:SF6">
    <property type="entry name" value="THIOESTERASE DOMAIN-CONTAINING PROTEIN"/>
    <property type="match status" value="1"/>
</dbReference>
<comment type="caution">
    <text evidence="3">The sequence shown here is derived from an EMBL/GenBank/DDBJ whole genome shotgun (WGS) entry which is preliminary data.</text>
</comment>
<dbReference type="Gene3D" id="3.10.129.10">
    <property type="entry name" value="Hotdog Thioesterase"/>
    <property type="match status" value="1"/>
</dbReference>
<evidence type="ECO:0000313" key="3">
    <source>
        <dbReference type="EMBL" id="RYO94007.1"/>
    </source>
</evidence>
<dbReference type="InterPro" id="IPR052061">
    <property type="entry name" value="PTE-AB_protein"/>
</dbReference>